<dbReference type="RefSeq" id="WP_087459896.1">
    <property type="nucleotide sequence ID" value="NZ_CP021425.1"/>
</dbReference>
<dbReference type="Proteomes" id="UP000196027">
    <property type="component" value="Chromosome"/>
</dbReference>
<reference evidence="1 2" key="1">
    <citation type="submission" date="2017-05" db="EMBL/GenBank/DDBJ databases">
        <title>Genomic insights into alkan degradation activity of Oleiphilus messinensis.</title>
        <authorList>
            <person name="Kozyavkin S.A."/>
            <person name="Slesarev A.I."/>
            <person name="Golyshin P.N."/>
            <person name="Korzhenkov A."/>
            <person name="Golyshina O.N."/>
            <person name="Toshchakov S.V."/>
        </authorList>
    </citation>
    <scope>NUCLEOTIDE SEQUENCE [LARGE SCALE GENOMIC DNA]</scope>
    <source>
        <strain evidence="1 2">ME102</strain>
    </source>
</reference>
<evidence type="ECO:0000313" key="1">
    <source>
        <dbReference type="EMBL" id="ARU54724.1"/>
    </source>
</evidence>
<organism evidence="1 2">
    <name type="scientific">Oleiphilus messinensis</name>
    <dbReference type="NCBI Taxonomy" id="141451"/>
    <lineage>
        <taxon>Bacteria</taxon>
        <taxon>Pseudomonadati</taxon>
        <taxon>Pseudomonadota</taxon>
        <taxon>Gammaproteobacteria</taxon>
        <taxon>Oceanospirillales</taxon>
        <taxon>Oleiphilaceae</taxon>
        <taxon>Oleiphilus</taxon>
    </lineage>
</organism>
<dbReference type="KEGG" id="ome:OLMES_0621"/>
<dbReference type="OrthoDB" id="9810131at2"/>
<name>A0A1Y0I5K0_9GAMM</name>
<accession>A0A1Y0I5K0</accession>
<keyword evidence="2" id="KW-1185">Reference proteome</keyword>
<gene>
    <name evidence="1" type="ORF">OLMES_0621</name>
</gene>
<evidence type="ECO:0008006" key="3">
    <source>
        <dbReference type="Google" id="ProtNLM"/>
    </source>
</evidence>
<sequence length="134" mass="15030">MSKGHDKHLKRVGLISLLGKDLARRSGACCELCLECGVALQPFEIPPLSETPELDRTLFLCAVCRGNIEKPKRMDILHWRCLSKSVWSEVPAVQVMAVRILSYLKDEPWAGELLDQVYLEPDLQDWINAAGLDG</sequence>
<dbReference type="EMBL" id="CP021425">
    <property type="protein sequence ID" value="ARU54724.1"/>
    <property type="molecule type" value="Genomic_DNA"/>
</dbReference>
<dbReference type="AlphaFoldDB" id="A0A1Y0I5K0"/>
<proteinExistence type="predicted"/>
<evidence type="ECO:0000313" key="2">
    <source>
        <dbReference type="Proteomes" id="UP000196027"/>
    </source>
</evidence>
<protein>
    <recommendedName>
        <fullName evidence="3">PhnA protein</fullName>
    </recommendedName>
</protein>